<evidence type="ECO:0000313" key="3">
    <source>
        <dbReference type="Proteomes" id="UP000199136"/>
    </source>
</evidence>
<feature type="transmembrane region" description="Helical" evidence="1">
    <location>
        <begin position="74"/>
        <end position="95"/>
    </location>
</feature>
<protein>
    <submittedName>
        <fullName evidence="2">Uncharacterized protein</fullName>
    </submittedName>
</protein>
<gene>
    <name evidence="2" type="ORF">SAMN04488506_0934</name>
</gene>
<keyword evidence="1" id="KW-1133">Transmembrane helix</keyword>
<dbReference type="Proteomes" id="UP000199136">
    <property type="component" value="Unassembled WGS sequence"/>
</dbReference>
<proteinExistence type="predicted"/>
<accession>A0A1I5WKP4</accession>
<name>A0A1I5WKP4_9LACT</name>
<keyword evidence="1" id="KW-0472">Membrane</keyword>
<keyword evidence="1" id="KW-0812">Transmembrane</keyword>
<reference evidence="2 3" key="1">
    <citation type="submission" date="2016-10" db="EMBL/GenBank/DDBJ databases">
        <authorList>
            <person name="de Groot N.N."/>
        </authorList>
    </citation>
    <scope>NUCLEOTIDE SEQUENCE [LARGE SCALE GENOMIC DNA]</scope>
    <source>
        <strain evidence="2 3">DSM 20581</strain>
    </source>
</reference>
<dbReference type="OrthoDB" id="2165930at2"/>
<feature type="transmembrane region" description="Helical" evidence="1">
    <location>
        <begin position="40"/>
        <end position="62"/>
    </location>
</feature>
<evidence type="ECO:0000313" key="2">
    <source>
        <dbReference type="EMBL" id="SFQ20151.1"/>
    </source>
</evidence>
<feature type="transmembrane region" description="Helical" evidence="1">
    <location>
        <begin position="107"/>
        <end position="129"/>
    </location>
</feature>
<sequence length="159" mass="18770">MRKFKDLEFEDQLRFYERLFKTPVLIVLISLITYEANYVLIGYLLLINIIADLIFFGILDYQKNYHYYNLIRDAGCLFIANYLTTSFMVPTILSLMNKVGLLPATSFWVNSVAAMISVWVLFLLWYIIICIQRKMSPNFENWKWKQSGLFSSTYGLKAR</sequence>
<dbReference type="EMBL" id="FOXW01000003">
    <property type="protein sequence ID" value="SFQ20151.1"/>
    <property type="molecule type" value="Genomic_DNA"/>
</dbReference>
<dbReference type="AlphaFoldDB" id="A0A1I5WKP4"/>
<dbReference type="STRING" id="82801.SAMN04488506_0934"/>
<keyword evidence="3" id="KW-1185">Reference proteome</keyword>
<dbReference type="RefSeq" id="WP_092479989.1">
    <property type="nucleotide sequence ID" value="NZ_FOXW01000003.1"/>
</dbReference>
<organism evidence="2 3">
    <name type="scientific">Desemzia incerta</name>
    <dbReference type="NCBI Taxonomy" id="82801"/>
    <lineage>
        <taxon>Bacteria</taxon>
        <taxon>Bacillati</taxon>
        <taxon>Bacillota</taxon>
        <taxon>Bacilli</taxon>
        <taxon>Lactobacillales</taxon>
        <taxon>Carnobacteriaceae</taxon>
        <taxon>Desemzia</taxon>
    </lineage>
</organism>
<evidence type="ECO:0000256" key="1">
    <source>
        <dbReference type="SAM" id="Phobius"/>
    </source>
</evidence>